<evidence type="ECO:0000256" key="6">
    <source>
        <dbReference type="ARBA" id="ARBA00022723"/>
    </source>
</evidence>
<dbReference type="Proteomes" id="UP001500582">
    <property type="component" value="Unassembled WGS sequence"/>
</dbReference>
<evidence type="ECO:0000256" key="13">
    <source>
        <dbReference type="ARBA" id="ARBA00023180"/>
    </source>
</evidence>
<evidence type="ECO:0000256" key="3">
    <source>
        <dbReference type="ARBA" id="ARBA00022676"/>
    </source>
</evidence>
<evidence type="ECO:0000256" key="10">
    <source>
        <dbReference type="ARBA" id="ARBA00023034"/>
    </source>
</evidence>
<keyword evidence="13" id="KW-0325">Glycoprotein</keyword>
<evidence type="ECO:0000256" key="1">
    <source>
        <dbReference type="ARBA" id="ARBA00004323"/>
    </source>
</evidence>
<keyword evidence="6" id="KW-0479">Metal-binding</keyword>
<keyword evidence="11" id="KW-0472">Membrane</keyword>
<evidence type="ECO:0000313" key="15">
    <source>
        <dbReference type="EMBL" id="GAA4316026.1"/>
    </source>
</evidence>
<keyword evidence="5" id="KW-0812">Transmembrane</keyword>
<accession>A0ABP8G2H8</accession>
<keyword evidence="3" id="KW-0328">Glycosyltransferase</keyword>
<evidence type="ECO:0000256" key="14">
    <source>
        <dbReference type="ARBA" id="ARBA00042865"/>
    </source>
</evidence>
<evidence type="ECO:0000256" key="2">
    <source>
        <dbReference type="ARBA" id="ARBA00004648"/>
    </source>
</evidence>
<evidence type="ECO:0000256" key="4">
    <source>
        <dbReference type="ARBA" id="ARBA00022679"/>
    </source>
</evidence>
<evidence type="ECO:0000256" key="5">
    <source>
        <dbReference type="ARBA" id="ARBA00022692"/>
    </source>
</evidence>
<keyword evidence="4" id="KW-0808">Transferase</keyword>
<keyword evidence="12" id="KW-1015">Disulfide bond</keyword>
<dbReference type="RefSeq" id="WP_345210186.1">
    <property type="nucleotide sequence ID" value="NZ_BAABFT010000002.1"/>
</dbReference>
<dbReference type="Pfam" id="PF02485">
    <property type="entry name" value="Branch"/>
    <property type="match status" value="1"/>
</dbReference>
<comment type="subcellular location">
    <subcellularLocation>
        <location evidence="2">Endoplasmic reticulum membrane</location>
        <topology evidence="2">Single-pass type II membrane protein</topology>
    </subcellularLocation>
    <subcellularLocation>
        <location evidence="1">Golgi apparatus membrane</location>
        <topology evidence="1">Single-pass type II membrane protein</topology>
    </subcellularLocation>
</comment>
<protein>
    <recommendedName>
        <fullName evidence="14">Peptide O-xylosyltransferase</fullName>
    </recommendedName>
</protein>
<dbReference type="PANTHER" id="PTHR46025:SF3">
    <property type="entry name" value="XYLOSYLTRANSFERASE OXT"/>
    <property type="match status" value="1"/>
</dbReference>
<evidence type="ECO:0000256" key="11">
    <source>
        <dbReference type="ARBA" id="ARBA00023136"/>
    </source>
</evidence>
<keyword evidence="8" id="KW-0735">Signal-anchor</keyword>
<dbReference type="EMBL" id="BAABFT010000002">
    <property type="protein sequence ID" value="GAA4316026.1"/>
    <property type="molecule type" value="Genomic_DNA"/>
</dbReference>
<evidence type="ECO:0000256" key="8">
    <source>
        <dbReference type="ARBA" id="ARBA00022968"/>
    </source>
</evidence>
<sequence length="281" mass="32265">MNIAHLILAHNQPGQLKRLISRLAHPDADVYIHLDAKTEMQPFEHLAKLPNVFFIKDRVKVYWGSFNIVQATINGFQQIIRSGRQYGYVNLLSGQDYPLKPAALIHQFLADNPGKAYMNALVAETHWMEALPRVQEYHLNNYQFPGKFMVQKAINKLMPQRKLPNGLVLVGRSQWFTISGECVAFILDYWDKHPALRRFMKLTWAPDEFIFQTILYNNADYKARMVADDLRYIDWSGGGVSPKTLTMEDAAALEASGKLFARKFDEMKDSAVMDHIDKHPA</sequence>
<keyword evidence="7" id="KW-0256">Endoplasmic reticulum</keyword>
<name>A0ABP8G2H8_9SPHI</name>
<reference evidence="16" key="1">
    <citation type="journal article" date="2019" name="Int. J. Syst. Evol. Microbiol.">
        <title>The Global Catalogue of Microorganisms (GCM) 10K type strain sequencing project: providing services to taxonomists for standard genome sequencing and annotation.</title>
        <authorList>
            <consortium name="The Broad Institute Genomics Platform"/>
            <consortium name="The Broad Institute Genome Sequencing Center for Infectious Disease"/>
            <person name="Wu L."/>
            <person name="Ma J."/>
        </authorList>
    </citation>
    <scope>NUCLEOTIDE SEQUENCE [LARGE SCALE GENOMIC DNA]</scope>
    <source>
        <strain evidence="16">JCM 17705</strain>
    </source>
</reference>
<comment type="caution">
    <text evidence="15">The sequence shown here is derived from an EMBL/GenBank/DDBJ whole genome shotgun (WGS) entry which is preliminary data.</text>
</comment>
<evidence type="ECO:0000256" key="7">
    <source>
        <dbReference type="ARBA" id="ARBA00022824"/>
    </source>
</evidence>
<evidence type="ECO:0000313" key="16">
    <source>
        <dbReference type="Proteomes" id="UP001500582"/>
    </source>
</evidence>
<dbReference type="InterPro" id="IPR043538">
    <property type="entry name" value="XYLT"/>
</dbReference>
<evidence type="ECO:0000256" key="9">
    <source>
        <dbReference type="ARBA" id="ARBA00022989"/>
    </source>
</evidence>
<organism evidence="15 16">
    <name type="scientific">Mucilaginibacter gynuensis</name>
    <dbReference type="NCBI Taxonomy" id="1302236"/>
    <lineage>
        <taxon>Bacteria</taxon>
        <taxon>Pseudomonadati</taxon>
        <taxon>Bacteroidota</taxon>
        <taxon>Sphingobacteriia</taxon>
        <taxon>Sphingobacteriales</taxon>
        <taxon>Sphingobacteriaceae</taxon>
        <taxon>Mucilaginibacter</taxon>
    </lineage>
</organism>
<dbReference type="InterPro" id="IPR003406">
    <property type="entry name" value="Glyco_trans_14"/>
</dbReference>
<keyword evidence="9" id="KW-1133">Transmembrane helix</keyword>
<keyword evidence="16" id="KW-1185">Reference proteome</keyword>
<evidence type="ECO:0000256" key="12">
    <source>
        <dbReference type="ARBA" id="ARBA00023157"/>
    </source>
</evidence>
<keyword evidence="10" id="KW-0333">Golgi apparatus</keyword>
<proteinExistence type="predicted"/>
<dbReference type="PANTHER" id="PTHR46025">
    <property type="entry name" value="XYLOSYLTRANSFERASE OXT"/>
    <property type="match status" value="1"/>
</dbReference>
<gene>
    <name evidence="15" type="ORF">GCM10023149_12860</name>
</gene>